<dbReference type="PANTHER" id="PTHR11994">
    <property type="entry name" value="60S RIBOSOMAL PROTEIN L11-RELATED"/>
    <property type="match status" value="1"/>
</dbReference>
<evidence type="ECO:0000313" key="6">
    <source>
        <dbReference type="EMBL" id="PRQ75699.1"/>
    </source>
</evidence>
<comment type="caution">
    <text evidence="6">The sequence shown here is derived from an EMBL/GenBank/DDBJ whole genome shotgun (WGS) entry which is preliminary data.</text>
</comment>
<feature type="domain" description="Large ribosomal subunit protein uL5 C-terminal" evidence="5">
    <location>
        <begin position="219"/>
        <end position="327"/>
    </location>
</feature>
<dbReference type="OrthoDB" id="539541at2759"/>
<feature type="region of interest" description="Disordered" evidence="4">
    <location>
        <begin position="1"/>
        <end position="50"/>
    </location>
</feature>
<accession>A0A2T0ACG3</accession>
<name>A0A2T0ACG3_RHOTO</name>
<dbReference type="Pfam" id="PF00673">
    <property type="entry name" value="Ribosomal_L5_C"/>
    <property type="match status" value="1"/>
</dbReference>
<feature type="compositionally biased region" description="Low complexity" evidence="4">
    <location>
        <begin position="1"/>
        <end position="16"/>
    </location>
</feature>
<evidence type="ECO:0000256" key="4">
    <source>
        <dbReference type="SAM" id="MobiDB-lite"/>
    </source>
</evidence>
<dbReference type="GO" id="GO:0003735">
    <property type="term" value="F:structural constituent of ribosome"/>
    <property type="evidence" value="ECO:0007669"/>
    <property type="project" value="InterPro"/>
</dbReference>
<evidence type="ECO:0000259" key="5">
    <source>
        <dbReference type="Pfam" id="PF00673"/>
    </source>
</evidence>
<evidence type="ECO:0000313" key="7">
    <source>
        <dbReference type="Proteomes" id="UP000239560"/>
    </source>
</evidence>
<dbReference type="AlphaFoldDB" id="A0A2T0ACG3"/>
<dbReference type="GO" id="GO:0006412">
    <property type="term" value="P:translation"/>
    <property type="evidence" value="ECO:0007669"/>
    <property type="project" value="InterPro"/>
</dbReference>
<gene>
    <name evidence="6" type="ORF">AAT19DRAFT_13756</name>
</gene>
<proteinExistence type="inferred from homology"/>
<comment type="similarity">
    <text evidence="1">Belongs to the universal ribosomal protein uL5 family.</text>
</comment>
<feature type="region of interest" description="Disordered" evidence="4">
    <location>
        <begin position="115"/>
        <end position="143"/>
    </location>
</feature>
<feature type="compositionally biased region" description="Low complexity" evidence="4">
    <location>
        <begin position="23"/>
        <end position="42"/>
    </location>
</feature>
<organism evidence="6 7">
    <name type="scientific">Rhodotorula toruloides</name>
    <name type="common">Yeast</name>
    <name type="synonym">Rhodosporidium toruloides</name>
    <dbReference type="NCBI Taxonomy" id="5286"/>
    <lineage>
        <taxon>Eukaryota</taxon>
        <taxon>Fungi</taxon>
        <taxon>Dikarya</taxon>
        <taxon>Basidiomycota</taxon>
        <taxon>Pucciniomycotina</taxon>
        <taxon>Microbotryomycetes</taxon>
        <taxon>Sporidiobolales</taxon>
        <taxon>Sporidiobolaceae</taxon>
        <taxon>Rhodotorula</taxon>
    </lineage>
</organism>
<dbReference type="SUPFAM" id="SSF55282">
    <property type="entry name" value="RL5-like"/>
    <property type="match status" value="1"/>
</dbReference>
<evidence type="ECO:0000256" key="2">
    <source>
        <dbReference type="ARBA" id="ARBA00022980"/>
    </source>
</evidence>
<keyword evidence="3" id="KW-0687">Ribonucleoprotein</keyword>
<dbReference type="GO" id="GO:0005840">
    <property type="term" value="C:ribosome"/>
    <property type="evidence" value="ECO:0007669"/>
    <property type="project" value="UniProtKB-KW"/>
</dbReference>
<dbReference type="InterPro" id="IPR031309">
    <property type="entry name" value="Ribosomal_uL5_C"/>
</dbReference>
<evidence type="ECO:0000256" key="1">
    <source>
        <dbReference type="ARBA" id="ARBA00008553"/>
    </source>
</evidence>
<reference evidence="6 7" key="1">
    <citation type="journal article" date="2018" name="Elife">
        <title>Functional genomics of lipid metabolism in the oleaginous yeast Rhodosporidium toruloides.</title>
        <authorList>
            <person name="Coradetti S.T."/>
            <person name="Pinel D."/>
            <person name="Geiselman G."/>
            <person name="Ito M."/>
            <person name="Mondo S."/>
            <person name="Reilly M.C."/>
            <person name="Cheng Y.F."/>
            <person name="Bauer S."/>
            <person name="Grigoriev I."/>
            <person name="Gladden J.M."/>
            <person name="Simmons B.A."/>
            <person name="Brem R."/>
            <person name="Arkin A.P."/>
            <person name="Skerker J.M."/>
        </authorList>
    </citation>
    <scope>NUCLEOTIDE SEQUENCE [LARGE SCALE GENOMIC DNA]</scope>
    <source>
        <strain evidence="6 7">NBRC 0880</strain>
    </source>
</reference>
<evidence type="ECO:0000256" key="3">
    <source>
        <dbReference type="ARBA" id="ARBA00023274"/>
    </source>
</evidence>
<keyword evidence="2 6" id="KW-0689">Ribosomal protein</keyword>
<protein>
    <submittedName>
        <fullName evidence="6">60s ribosomal protein l7</fullName>
    </submittedName>
</protein>
<dbReference type="InterPro" id="IPR002132">
    <property type="entry name" value="Ribosomal_uL5"/>
</dbReference>
<dbReference type="Proteomes" id="UP000239560">
    <property type="component" value="Unassembled WGS sequence"/>
</dbReference>
<sequence>MKGPAGALARTATAVARTRHRPPAQLASFASPSSTRSASTATRGVAGEDADAAERVQALRERLPERIQYGRVARSRLEDHYTHSLSHDLMYLLYSHKRHTEDRPSPLERQLVWDPENPYTRGRDKLPPTRGGRALAPNPSYTSPDSIPRLESIVVECMTKHALHAKSTLLPLIMAFQAITGEPLQSVHPGPYGPGSGKGVVITRTTKKSASFKVRAGMPSGVKVELRGDEMYQFLETLTDFVLPRLKTFAGIPLPAPSTPRQNVSLNSGVVAFGLTPDAMGLFPQIEVNLDQYPRLFGMNIFCRTTARGRGAQDQARALLSGMGLPFVKR</sequence>
<dbReference type="GO" id="GO:1990904">
    <property type="term" value="C:ribonucleoprotein complex"/>
    <property type="evidence" value="ECO:0007669"/>
    <property type="project" value="UniProtKB-KW"/>
</dbReference>
<dbReference type="Gene3D" id="3.30.1440.10">
    <property type="match status" value="1"/>
</dbReference>
<dbReference type="EMBL" id="LCTV02000004">
    <property type="protein sequence ID" value="PRQ75699.1"/>
    <property type="molecule type" value="Genomic_DNA"/>
</dbReference>
<dbReference type="InterPro" id="IPR022803">
    <property type="entry name" value="Ribosomal_uL5_dom_sf"/>
</dbReference>